<name>A0A934HN52_9RHOB</name>
<evidence type="ECO:0000313" key="1">
    <source>
        <dbReference type="EMBL" id="MBI6628432.1"/>
    </source>
</evidence>
<keyword evidence="2" id="KW-1185">Reference proteome</keyword>
<gene>
    <name evidence="1" type="ORF">JAO82_00930</name>
</gene>
<accession>A0A934HN52</accession>
<sequence>MSRDATFEEGREVPLNLGALEAEDLQVISSLAQDSVFPMTEMSWTPARHRFAILLNRFRWEDEGRNRHAPQRVRSLLVVDNVRHVSSQGLDRSDKDVILSLLSISFEPSDEVSGTVLLILAGDGAIRLDVETLEISLKDVTRPYVAPSGKTPEHND</sequence>
<dbReference type="InterPro" id="IPR021335">
    <property type="entry name" value="DUF2948"/>
</dbReference>
<dbReference type="Proteomes" id="UP000613255">
    <property type="component" value="Unassembled WGS sequence"/>
</dbReference>
<dbReference type="Pfam" id="PF11164">
    <property type="entry name" value="DUF2948"/>
    <property type="match status" value="1"/>
</dbReference>
<protein>
    <submittedName>
        <fullName evidence="1">DUF2948 family protein</fullName>
    </submittedName>
</protein>
<dbReference type="EMBL" id="JAEIJD010000001">
    <property type="protein sequence ID" value="MBI6628432.1"/>
    <property type="molecule type" value="Genomic_DNA"/>
</dbReference>
<evidence type="ECO:0000313" key="2">
    <source>
        <dbReference type="Proteomes" id="UP000613255"/>
    </source>
</evidence>
<organism evidence="1 2">
    <name type="scientific">Pontibaca salina</name>
    <dbReference type="NCBI Taxonomy" id="2795731"/>
    <lineage>
        <taxon>Bacteria</taxon>
        <taxon>Pseudomonadati</taxon>
        <taxon>Pseudomonadota</taxon>
        <taxon>Alphaproteobacteria</taxon>
        <taxon>Rhodobacterales</taxon>
        <taxon>Roseobacteraceae</taxon>
        <taxon>Pontibaca</taxon>
    </lineage>
</organism>
<dbReference type="RefSeq" id="WP_198684451.1">
    <property type="nucleotide sequence ID" value="NZ_JAEIJD010000001.1"/>
</dbReference>
<comment type="caution">
    <text evidence="1">The sequence shown here is derived from an EMBL/GenBank/DDBJ whole genome shotgun (WGS) entry which is preliminary data.</text>
</comment>
<proteinExistence type="predicted"/>
<dbReference type="AlphaFoldDB" id="A0A934HN52"/>
<reference evidence="1" key="1">
    <citation type="submission" date="2020-12" db="EMBL/GenBank/DDBJ databases">
        <title>Pontibaca salina gen. nov., sp. nov., isolated from marine sediment.</title>
        <authorList>
            <person name="Bo J."/>
            <person name="Wang S."/>
            <person name="Song X."/>
            <person name="Du Z."/>
        </authorList>
    </citation>
    <scope>NUCLEOTIDE SEQUENCE</scope>
    <source>
        <strain evidence="1">S1109L</strain>
    </source>
</reference>